<keyword evidence="8" id="KW-1185">Reference proteome</keyword>
<feature type="domain" description="Amino acid permease/ SLC12A" evidence="6">
    <location>
        <begin position="57"/>
        <end position="378"/>
    </location>
</feature>
<feature type="transmembrane region" description="Helical" evidence="5">
    <location>
        <begin position="58"/>
        <end position="77"/>
    </location>
</feature>
<dbReference type="Pfam" id="PF00324">
    <property type="entry name" value="AA_permease"/>
    <property type="match status" value="1"/>
</dbReference>
<comment type="caution">
    <text evidence="7">The sequence shown here is derived from an EMBL/GenBank/DDBJ whole genome shotgun (WGS) entry which is preliminary data.</text>
</comment>
<comment type="subcellular location">
    <subcellularLocation>
        <location evidence="1">Membrane</location>
        <topology evidence="1">Multi-pass membrane protein</topology>
    </subcellularLocation>
</comment>
<dbReference type="AlphaFoldDB" id="A0A839NCW6"/>
<feature type="transmembrane region" description="Helical" evidence="5">
    <location>
        <begin position="239"/>
        <end position="262"/>
    </location>
</feature>
<dbReference type="InterPro" id="IPR004841">
    <property type="entry name" value="AA-permease/SLC12A_dom"/>
</dbReference>
<feature type="transmembrane region" description="Helical" evidence="5">
    <location>
        <begin position="132"/>
        <end position="153"/>
    </location>
</feature>
<protein>
    <submittedName>
        <fullName evidence="7">Amino acid transporter</fullName>
    </submittedName>
</protein>
<dbReference type="InterPro" id="IPR050367">
    <property type="entry name" value="APC_superfamily"/>
</dbReference>
<dbReference type="GO" id="GO:0055085">
    <property type="term" value="P:transmembrane transport"/>
    <property type="evidence" value="ECO:0007669"/>
    <property type="project" value="InterPro"/>
</dbReference>
<feature type="transmembrane region" description="Helical" evidence="5">
    <location>
        <begin position="28"/>
        <end position="46"/>
    </location>
</feature>
<name>A0A839NCW6_9MICO</name>
<sequence>MTESTAAAPPGAATEAPHLRRVLKVPSLVLFGLAYMVPLTVFTTFGPVDKITDGHVPGAYVLTLAAMMFTAISYGRMSRRYPVAGSAYTYTQQSFGGSVGFLAGWALLLDYILLPMINYLVIGLYLNESFPAVPQAVWVIAAIVLVTVLNVLGIKSVARINFVLVAAQAIFIVVFVALAIRFLVGGTLPSMSAPFVDSGTSFGSLATGASVLCLSFLGFDAVSTLSEEARNPRKDIPRAILATTIAGGVVFILLSYVATLVVPDWHSFTDVDTASLDVMKAIGGAAFTSFFTAAYIGGASASALASQASVSRILYTMGRDRVLPESFFGRLNPRFGSPANAAVLVGVISLAALFISLDVAASIISFGALVAFSCVNLSVIKSHAIDGRDWRGRALIPHIVLPVIGFALTVWLWTSLPKDSLIVGLCWAFVGACYLLWLTRLFRRPTPTMELAE</sequence>
<feature type="transmembrane region" description="Helical" evidence="5">
    <location>
        <begin position="98"/>
        <end position="126"/>
    </location>
</feature>
<evidence type="ECO:0000256" key="1">
    <source>
        <dbReference type="ARBA" id="ARBA00004141"/>
    </source>
</evidence>
<feature type="transmembrane region" description="Helical" evidence="5">
    <location>
        <begin position="160"/>
        <end position="180"/>
    </location>
</feature>
<evidence type="ECO:0000256" key="2">
    <source>
        <dbReference type="ARBA" id="ARBA00022692"/>
    </source>
</evidence>
<keyword evidence="3 5" id="KW-1133">Transmembrane helix</keyword>
<reference evidence="7 8" key="1">
    <citation type="submission" date="2020-08" db="EMBL/GenBank/DDBJ databases">
        <title>Sequencing the genomes of 1000 actinobacteria strains.</title>
        <authorList>
            <person name="Klenk H.-P."/>
        </authorList>
    </citation>
    <scope>NUCLEOTIDE SEQUENCE [LARGE SCALE GENOMIC DNA]</scope>
    <source>
        <strain evidence="7 8">DSM 105369</strain>
    </source>
</reference>
<dbReference type="PANTHER" id="PTHR42770">
    <property type="entry name" value="AMINO ACID TRANSPORTER-RELATED"/>
    <property type="match status" value="1"/>
</dbReference>
<dbReference type="EMBL" id="JACHVQ010000003">
    <property type="protein sequence ID" value="MBB2893794.1"/>
    <property type="molecule type" value="Genomic_DNA"/>
</dbReference>
<dbReference type="PIRSF" id="PIRSF006060">
    <property type="entry name" value="AA_transporter"/>
    <property type="match status" value="1"/>
</dbReference>
<evidence type="ECO:0000313" key="7">
    <source>
        <dbReference type="EMBL" id="MBB2893794.1"/>
    </source>
</evidence>
<evidence type="ECO:0000256" key="3">
    <source>
        <dbReference type="ARBA" id="ARBA00022989"/>
    </source>
</evidence>
<accession>A0A839NCW6</accession>
<evidence type="ECO:0000313" key="8">
    <source>
        <dbReference type="Proteomes" id="UP000559182"/>
    </source>
</evidence>
<feature type="transmembrane region" description="Helical" evidence="5">
    <location>
        <begin position="339"/>
        <end position="357"/>
    </location>
</feature>
<dbReference type="Proteomes" id="UP000559182">
    <property type="component" value="Unassembled WGS sequence"/>
</dbReference>
<dbReference type="PANTHER" id="PTHR42770:SF8">
    <property type="entry name" value="PUTRESCINE IMPORTER PUUP"/>
    <property type="match status" value="1"/>
</dbReference>
<keyword evidence="2 5" id="KW-0812">Transmembrane</keyword>
<dbReference type="GO" id="GO:0016020">
    <property type="term" value="C:membrane"/>
    <property type="evidence" value="ECO:0007669"/>
    <property type="project" value="UniProtKB-SubCell"/>
</dbReference>
<evidence type="ECO:0000259" key="6">
    <source>
        <dbReference type="Pfam" id="PF00324"/>
    </source>
</evidence>
<evidence type="ECO:0000256" key="5">
    <source>
        <dbReference type="SAM" id="Phobius"/>
    </source>
</evidence>
<feature type="transmembrane region" description="Helical" evidence="5">
    <location>
        <begin position="363"/>
        <end position="382"/>
    </location>
</feature>
<evidence type="ECO:0000256" key="4">
    <source>
        <dbReference type="ARBA" id="ARBA00023136"/>
    </source>
</evidence>
<proteinExistence type="predicted"/>
<feature type="transmembrane region" description="Helical" evidence="5">
    <location>
        <begin position="282"/>
        <end position="305"/>
    </location>
</feature>
<feature type="transmembrane region" description="Helical" evidence="5">
    <location>
        <begin position="420"/>
        <end position="439"/>
    </location>
</feature>
<dbReference type="RefSeq" id="WP_183322227.1">
    <property type="nucleotide sequence ID" value="NZ_JACHVQ010000003.1"/>
</dbReference>
<feature type="transmembrane region" description="Helical" evidence="5">
    <location>
        <begin position="394"/>
        <end position="414"/>
    </location>
</feature>
<keyword evidence="4 5" id="KW-0472">Membrane</keyword>
<organism evidence="7 8">
    <name type="scientific">Flexivirga oryzae</name>
    <dbReference type="NCBI Taxonomy" id="1794944"/>
    <lineage>
        <taxon>Bacteria</taxon>
        <taxon>Bacillati</taxon>
        <taxon>Actinomycetota</taxon>
        <taxon>Actinomycetes</taxon>
        <taxon>Micrococcales</taxon>
        <taxon>Dermacoccaceae</taxon>
        <taxon>Flexivirga</taxon>
    </lineage>
</organism>
<feature type="transmembrane region" description="Helical" evidence="5">
    <location>
        <begin position="200"/>
        <end position="219"/>
    </location>
</feature>
<dbReference type="Gene3D" id="1.20.1740.10">
    <property type="entry name" value="Amino acid/polyamine transporter I"/>
    <property type="match status" value="1"/>
</dbReference>
<gene>
    <name evidence="7" type="ORF">FHU39_003825</name>
</gene>